<name>A0A498P626_LABRO</name>
<evidence type="ECO:0000313" key="2">
    <source>
        <dbReference type="EMBL" id="RXN38907.1"/>
    </source>
</evidence>
<keyword evidence="2" id="KW-0176">Collagen</keyword>
<dbReference type="Proteomes" id="UP000290572">
    <property type="component" value="Unassembled WGS sequence"/>
</dbReference>
<evidence type="ECO:0000313" key="3">
    <source>
        <dbReference type="Proteomes" id="UP000290572"/>
    </source>
</evidence>
<feature type="region of interest" description="Disordered" evidence="1">
    <location>
        <begin position="82"/>
        <end position="102"/>
    </location>
</feature>
<dbReference type="EMBL" id="QBIY01004196">
    <property type="protein sequence ID" value="RXN38907.1"/>
    <property type="molecule type" value="Genomic_DNA"/>
</dbReference>
<gene>
    <name evidence="2" type="ORF">ROHU_000704</name>
</gene>
<protein>
    <submittedName>
        <fullName evidence="2">Collagen alpha-2(IV)</fullName>
    </submittedName>
</protein>
<reference evidence="2 3" key="1">
    <citation type="submission" date="2018-03" db="EMBL/GenBank/DDBJ databases">
        <title>Draft genome sequence of Rohu Carp (Labeo rohita).</title>
        <authorList>
            <person name="Das P."/>
            <person name="Kushwaha B."/>
            <person name="Joshi C.G."/>
            <person name="Kumar D."/>
            <person name="Nagpure N.S."/>
            <person name="Sahoo L."/>
            <person name="Das S.P."/>
            <person name="Bit A."/>
            <person name="Patnaik S."/>
            <person name="Meher P.K."/>
            <person name="Jayasankar P."/>
            <person name="Koringa P.G."/>
            <person name="Patel N.V."/>
            <person name="Hinsu A.T."/>
            <person name="Kumar R."/>
            <person name="Pandey M."/>
            <person name="Agarwal S."/>
            <person name="Srivastava S."/>
            <person name="Singh M."/>
            <person name="Iquebal M.A."/>
            <person name="Jaiswal S."/>
            <person name="Angadi U.B."/>
            <person name="Kumar N."/>
            <person name="Raza M."/>
            <person name="Shah T.M."/>
            <person name="Rai A."/>
            <person name="Jena J.K."/>
        </authorList>
    </citation>
    <scope>NUCLEOTIDE SEQUENCE [LARGE SCALE GENOMIC DNA]</scope>
    <source>
        <strain evidence="2">DASCIFA01</strain>
        <tissue evidence="2">Testis</tissue>
    </source>
</reference>
<sequence>MYKKTKSIKARILQKSPREAKPLRSVHPQIERQAMIPAAPALEGALEADPALEGALEADPALEGALEARALEGALEAQEESQALEGVRAAQEESQALEGVRAAPEGAQALEGALEADPALEGALEAATALEGALEAATALEGRLADFSPDWTEVIAGSASFVPRLVVQHVKDLGIRPEIKSHLAGNEAEKPVK</sequence>
<dbReference type="AlphaFoldDB" id="A0A498P626"/>
<keyword evidence="3" id="KW-1185">Reference proteome</keyword>
<comment type="caution">
    <text evidence="2">The sequence shown here is derived from an EMBL/GenBank/DDBJ whole genome shotgun (WGS) entry which is preliminary data.</text>
</comment>
<organism evidence="2 3">
    <name type="scientific">Labeo rohita</name>
    <name type="common">Indian major carp</name>
    <name type="synonym">Cyprinus rohita</name>
    <dbReference type="NCBI Taxonomy" id="84645"/>
    <lineage>
        <taxon>Eukaryota</taxon>
        <taxon>Metazoa</taxon>
        <taxon>Chordata</taxon>
        <taxon>Craniata</taxon>
        <taxon>Vertebrata</taxon>
        <taxon>Euteleostomi</taxon>
        <taxon>Actinopterygii</taxon>
        <taxon>Neopterygii</taxon>
        <taxon>Teleostei</taxon>
        <taxon>Ostariophysi</taxon>
        <taxon>Cypriniformes</taxon>
        <taxon>Cyprinidae</taxon>
        <taxon>Labeoninae</taxon>
        <taxon>Labeonini</taxon>
        <taxon>Labeo</taxon>
    </lineage>
</organism>
<dbReference type="GO" id="GO:0005581">
    <property type="term" value="C:collagen trimer"/>
    <property type="evidence" value="ECO:0007669"/>
    <property type="project" value="UniProtKB-KW"/>
</dbReference>
<proteinExistence type="predicted"/>
<accession>A0A498P626</accession>
<feature type="region of interest" description="Disordered" evidence="1">
    <location>
        <begin position="1"/>
        <end position="26"/>
    </location>
</feature>
<evidence type="ECO:0000256" key="1">
    <source>
        <dbReference type="SAM" id="MobiDB-lite"/>
    </source>
</evidence>